<keyword evidence="1" id="KW-0472">Membrane</keyword>
<evidence type="ECO:0000313" key="3">
    <source>
        <dbReference type="Proteomes" id="UP000244005"/>
    </source>
</evidence>
<gene>
    <name evidence="2" type="ORF">MARPO_0010s0104</name>
</gene>
<organism evidence="2 3">
    <name type="scientific">Marchantia polymorpha</name>
    <name type="common">Common liverwort</name>
    <name type="synonym">Marchantia aquatica</name>
    <dbReference type="NCBI Taxonomy" id="3197"/>
    <lineage>
        <taxon>Eukaryota</taxon>
        <taxon>Viridiplantae</taxon>
        <taxon>Streptophyta</taxon>
        <taxon>Embryophyta</taxon>
        <taxon>Marchantiophyta</taxon>
        <taxon>Marchantiopsida</taxon>
        <taxon>Marchantiidae</taxon>
        <taxon>Marchantiales</taxon>
        <taxon>Marchantiaceae</taxon>
        <taxon>Marchantia</taxon>
    </lineage>
</organism>
<keyword evidence="1" id="KW-0812">Transmembrane</keyword>
<keyword evidence="1" id="KW-1133">Transmembrane helix</keyword>
<dbReference type="Gramene" id="Mp5g23520.1">
    <property type="protein sequence ID" value="Mp5g23520.1.cds1"/>
    <property type="gene ID" value="Mp5g23520"/>
</dbReference>
<evidence type="ECO:0000313" key="2">
    <source>
        <dbReference type="EMBL" id="PTQ46712.1"/>
    </source>
</evidence>
<evidence type="ECO:0000256" key="1">
    <source>
        <dbReference type="SAM" id="Phobius"/>
    </source>
</evidence>
<proteinExistence type="predicted"/>
<dbReference type="PANTHER" id="PTHR31389">
    <property type="entry name" value="LD39211P"/>
    <property type="match status" value="1"/>
</dbReference>
<sequence length="602" mass="67494">MTFSEQGVTRREIKCKTFKKSSPPESSEILMASLVQCRPPLCKLKSICSDRMPRPDEVKSKCAHGWVWVIVSLLTLCLVLQFVDLPTRGHLLSAARIETRRISYFLGKSWRETTGISHPNYIYPGLVPPYVSNSTCEHSTPADTRSEKSRFASQSTTIGADFDICLALSIGDDGGQPRDKSLPYQLVYSRLFAAMKEEIYATRTHKGKSKAKEVQVLVGVDYGSIVCKMVRDFVNELEIGLPGVKAQCRSFDQLTDGTKCGKLISGSTHRFVPQISPHFNRMASWKSQRLVDLDCSRPEEDAPPIPESKWQPTIVTGFSSNHMAVGLLMLRSLGKAAKEGAVELGTGVSVVVWAMEVFKPEHQKILDCVIDELNTEYNVKAEVRLFDFSAHPQWMRLNQSLGYFGGTGEYAWKGIMVHTVLRERGIALWADAGDRFEDTVSLVETLNTLKSTGFVSRKSHGTIWTRTHPLHLKFFRANLPGIWDLENCEAAIVGFTLKKYKEIARPWYECALIRQCIAPDGSDRSNHRQDQAALSVLSILSRSPCEGAHQHFGHHMDDNPVDSDPVVTLGVYTTHCYVDPLRLSLEQGTHLDHGREGPYIWH</sequence>
<reference evidence="3" key="1">
    <citation type="journal article" date="2017" name="Cell">
        <title>Insights into land plant evolution garnered from the Marchantia polymorpha genome.</title>
        <authorList>
            <person name="Bowman J.L."/>
            <person name="Kohchi T."/>
            <person name="Yamato K.T."/>
            <person name="Jenkins J."/>
            <person name="Shu S."/>
            <person name="Ishizaki K."/>
            <person name="Yamaoka S."/>
            <person name="Nishihama R."/>
            <person name="Nakamura Y."/>
            <person name="Berger F."/>
            <person name="Adam C."/>
            <person name="Aki S.S."/>
            <person name="Althoff F."/>
            <person name="Araki T."/>
            <person name="Arteaga-Vazquez M.A."/>
            <person name="Balasubrmanian S."/>
            <person name="Barry K."/>
            <person name="Bauer D."/>
            <person name="Boehm C.R."/>
            <person name="Briginshaw L."/>
            <person name="Caballero-Perez J."/>
            <person name="Catarino B."/>
            <person name="Chen F."/>
            <person name="Chiyoda S."/>
            <person name="Chovatia M."/>
            <person name="Davies K.M."/>
            <person name="Delmans M."/>
            <person name="Demura T."/>
            <person name="Dierschke T."/>
            <person name="Dolan L."/>
            <person name="Dorantes-Acosta A.E."/>
            <person name="Eklund D.M."/>
            <person name="Florent S.N."/>
            <person name="Flores-Sandoval E."/>
            <person name="Fujiyama A."/>
            <person name="Fukuzawa H."/>
            <person name="Galik B."/>
            <person name="Grimanelli D."/>
            <person name="Grimwood J."/>
            <person name="Grossniklaus U."/>
            <person name="Hamada T."/>
            <person name="Haseloff J."/>
            <person name="Hetherington A.J."/>
            <person name="Higo A."/>
            <person name="Hirakawa Y."/>
            <person name="Hundley H.N."/>
            <person name="Ikeda Y."/>
            <person name="Inoue K."/>
            <person name="Inoue S.I."/>
            <person name="Ishida S."/>
            <person name="Jia Q."/>
            <person name="Kakita M."/>
            <person name="Kanazawa T."/>
            <person name="Kawai Y."/>
            <person name="Kawashima T."/>
            <person name="Kennedy M."/>
            <person name="Kinose K."/>
            <person name="Kinoshita T."/>
            <person name="Kohara Y."/>
            <person name="Koide E."/>
            <person name="Komatsu K."/>
            <person name="Kopischke S."/>
            <person name="Kubo M."/>
            <person name="Kyozuka J."/>
            <person name="Lagercrantz U."/>
            <person name="Lin S.S."/>
            <person name="Lindquist E."/>
            <person name="Lipzen A.M."/>
            <person name="Lu C.W."/>
            <person name="De Luna E."/>
            <person name="Martienssen R.A."/>
            <person name="Minamino N."/>
            <person name="Mizutani M."/>
            <person name="Mizutani M."/>
            <person name="Mochizuki N."/>
            <person name="Monte I."/>
            <person name="Mosher R."/>
            <person name="Nagasaki H."/>
            <person name="Nakagami H."/>
            <person name="Naramoto S."/>
            <person name="Nishitani K."/>
            <person name="Ohtani M."/>
            <person name="Okamoto T."/>
            <person name="Okumura M."/>
            <person name="Phillips J."/>
            <person name="Pollak B."/>
            <person name="Reinders A."/>
            <person name="Rovekamp M."/>
            <person name="Sano R."/>
            <person name="Sawa S."/>
            <person name="Schmid M.W."/>
            <person name="Shirakawa M."/>
            <person name="Solano R."/>
            <person name="Spunde A."/>
            <person name="Suetsugu N."/>
            <person name="Sugano S."/>
            <person name="Sugiyama A."/>
            <person name="Sun R."/>
            <person name="Suzuki Y."/>
            <person name="Takenaka M."/>
            <person name="Takezawa D."/>
            <person name="Tomogane H."/>
            <person name="Tsuzuki M."/>
            <person name="Ueda T."/>
            <person name="Umeda M."/>
            <person name="Ward J.M."/>
            <person name="Watanabe Y."/>
            <person name="Yazaki K."/>
            <person name="Yokoyama R."/>
            <person name="Yoshitake Y."/>
            <person name="Yotsui I."/>
            <person name="Zachgo S."/>
            <person name="Schmutz J."/>
        </authorList>
    </citation>
    <scope>NUCLEOTIDE SEQUENCE [LARGE SCALE GENOMIC DNA]</scope>
    <source>
        <strain evidence="3">Tak-1</strain>
    </source>
</reference>
<keyword evidence="3" id="KW-1185">Reference proteome</keyword>
<accession>A0A2R6XKU8</accession>
<dbReference type="EMBL" id="KZ772682">
    <property type="protein sequence ID" value="PTQ46712.1"/>
    <property type="molecule type" value="Genomic_DNA"/>
</dbReference>
<dbReference type="Proteomes" id="UP000244005">
    <property type="component" value="Unassembled WGS sequence"/>
</dbReference>
<dbReference type="AlphaFoldDB" id="A0A2R6XKU8"/>
<name>A0A2R6XKU8_MARPO</name>
<feature type="transmembrane region" description="Helical" evidence="1">
    <location>
        <begin position="62"/>
        <end position="83"/>
    </location>
</feature>
<dbReference type="OrthoDB" id="5954868at2759"/>
<protein>
    <submittedName>
        <fullName evidence="2">Uncharacterized protein</fullName>
    </submittedName>
</protein>
<dbReference type="OMA" id="YECCITR"/>
<dbReference type="PANTHER" id="PTHR31389:SF4">
    <property type="entry name" value="LD39211P"/>
    <property type="match status" value="1"/>
</dbReference>